<dbReference type="PROSITE" id="PS00606">
    <property type="entry name" value="KS3_1"/>
    <property type="match status" value="1"/>
</dbReference>
<dbReference type="FunFam" id="3.40.47.10:FF:000018">
    <property type="entry name" value="3-oxoacyl-[acyl-carrier-protein] synthase 2"/>
    <property type="match status" value="1"/>
</dbReference>
<comment type="similarity">
    <text evidence="1">Belongs to the thiolase-like superfamily. Beta-ketoacyl-ACP synthases family.</text>
</comment>
<keyword evidence="7" id="KW-0012">Acyltransferase</keyword>
<accession>X0ZV96</accession>
<dbReference type="GO" id="GO:0005829">
    <property type="term" value="C:cytosol"/>
    <property type="evidence" value="ECO:0007669"/>
    <property type="project" value="TreeGrafter"/>
</dbReference>
<name>X0ZV96_9ZZZZ</name>
<evidence type="ECO:0000256" key="5">
    <source>
        <dbReference type="ARBA" id="ARBA00023098"/>
    </source>
</evidence>
<dbReference type="InterPro" id="IPR014031">
    <property type="entry name" value="Ketoacyl_synth_C"/>
</dbReference>
<keyword evidence="6" id="KW-0275">Fatty acid biosynthesis</keyword>
<evidence type="ECO:0000256" key="4">
    <source>
        <dbReference type="ARBA" id="ARBA00022832"/>
    </source>
</evidence>
<gene>
    <name evidence="9" type="ORF">S01H4_02475</name>
</gene>
<dbReference type="CDD" id="cd00834">
    <property type="entry name" value="KAS_I_II"/>
    <property type="match status" value="1"/>
</dbReference>
<keyword evidence="2" id="KW-0444">Lipid biosynthesis</keyword>
<keyword evidence="5" id="KW-0443">Lipid metabolism</keyword>
<organism evidence="9">
    <name type="scientific">marine sediment metagenome</name>
    <dbReference type="NCBI Taxonomy" id="412755"/>
    <lineage>
        <taxon>unclassified sequences</taxon>
        <taxon>metagenomes</taxon>
        <taxon>ecological metagenomes</taxon>
    </lineage>
</organism>
<dbReference type="GO" id="GO:0006633">
    <property type="term" value="P:fatty acid biosynthetic process"/>
    <property type="evidence" value="ECO:0007669"/>
    <property type="project" value="UniProtKB-KW"/>
</dbReference>
<dbReference type="InterPro" id="IPR016039">
    <property type="entry name" value="Thiolase-like"/>
</dbReference>
<dbReference type="InterPro" id="IPR020841">
    <property type="entry name" value="PKS_Beta-ketoAc_synthase_dom"/>
</dbReference>
<dbReference type="Gene3D" id="3.40.47.10">
    <property type="match status" value="2"/>
</dbReference>
<evidence type="ECO:0000256" key="6">
    <source>
        <dbReference type="ARBA" id="ARBA00023160"/>
    </source>
</evidence>
<dbReference type="InterPro" id="IPR000794">
    <property type="entry name" value="Beta-ketoacyl_synthase"/>
</dbReference>
<keyword evidence="4" id="KW-0276">Fatty acid metabolism</keyword>
<dbReference type="NCBIfam" id="TIGR03150">
    <property type="entry name" value="fabF"/>
    <property type="match status" value="1"/>
</dbReference>
<keyword evidence="3" id="KW-0808">Transferase</keyword>
<dbReference type="NCBIfam" id="NF005589">
    <property type="entry name" value="PRK07314.1"/>
    <property type="match status" value="1"/>
</dbReference>
<dbReference type="SUPFAM" id="SSF53901">
    <property type="entry name" value="Thiolase-like"/>
    <property type="match status" value="2"/>
</dbReference>
<dbReference type="InterPro" id="IPR017568">
    <property type="entry name" value="3-oxoacyl-ACP_synth-2"/>
</dbReference>
<evidence type="ECO:0000256" key="3">
    <source>
        <dbReference type="ARBA" id="ARBA00022679"/>
    </source>
</evidence>
<dbReference type="PANTHER" id="PTHR11712">
    <property type="entry name" value="POLYKETIDE SYNTHASE-RELATED"/>
    <property type="match status" value="1"/>
</dbReference>
<evidence type="ECO:0000256" key="7">
    <source>
        <dbReference type="ARBA" id="ARBA00023315"/>
    </source>
</evidence>
<evidence type="ECO:0000313" key="9">
    <source>
        <dbReference type="EMBL" id="GAG73389.1"/>
    </source>
</evidence>
<reference evidence="9" key="1">
    <citation type="journal article" date="2014" name="Front. Microbiol.">
        <title>High frequency of phylogenetically diverse reductive dehalogenase-homologous genes in deep subseafloor sedimentary metagenomes.</title>
        <authorList>
            <person name="Kawai M."/>
            <person name="Futagami T."/>
            <person name="Toyoda A."/>
            <person name="Takaki Y."/>
            <person name="Nishi S."/>
            <person name="Hori S."/>
            <person name="Arai W."/>
            <person name="Tsubouchi T."/>
            <person name="Morono Y."/>
            <person name="Uchiyama I."/>
            <person name="Ito T."/>
            <person name="Fujiyama A."/>
            <person name="Inagaki F."/>
            <person name="Takami H."/>
        </authorList>
    </citation>
    <scope>NUCLEOTIDE SEQUENCE</scope>
    <source>
        <strain evidence="9">Expedition CK06-06</strain>
    </source>
</reference>
<feature type="domain" description="Ketosynthase family 3 (KS3)" evidence="8">
    <location>
        <begin position="2"/>
        <end position="410"/>
    </location>
</feature>
<evidence type="ECO:0000256" key="1">
    <source>
        <dbReference type="ARBA" id="ARBA00008467"/>
    </source>
</evidence>
<dbReference type="SMART" id="SM00825">
    <property type="entry name" value="PKS_KS"/>
    <property type="match status" value="1"/>
</dbReference>
<dbReference type="PIRSF" id="PIRSF000447">
    <property type="entry name" value="KAS_II"/>
    <property type="match status" value="1"/>
</dbReference>
<comment type="caution">
    <text evidence="9">The sequence shown here is derived from an EMBL/GenBank/DDBJ whole genome shotgun (WGS) entry which is preliminary data.</text>
</comment>
<protein>
    <recommendedName>
        <fullName evidence="8">Ketosynthase family 3 (KS3) domain-containing protein</fullName>
    </recommendedName>
</protein>
<proteinExistence type="inferred from homology"/>
<dbReference type="Pfam" id="PF00109">
    <property type="entry name" value="ketoacyl-synt"/>
    <property type="match status" value="1"/>
</dbReference>
<dbReference type="InterPro" id="IPR018201">
    <property type="entry name" value="Ketoacyl_synth_AS"/>
</dbReference>
<sequence length="410" mass="44369">MKRRVVITGMGAITPYGTDLEKIWENLINGISAIDYITSFDTKNLKVKIAGEVKDFDPNNFMEKKDVRRTARFAQMGLAAAKLAIKDAYLEKNLSDEDRDDVGVVVGSAVGGIDSTEDAFKTMYKKGPHWISPFFSSSSLLNMASFHVARNFKFRGPNVTPVTACSTGTQAVGMAALMIANREADVIIAGGAESVINEFGIAGFAASGAFSSRNNDPKGASRPFDKDRDGFVVSEGAGILVLENYERAINRGAKIYSEIIGFGNSSDALHITSPDPEGTAAAKAVKIALKMAKILPDEVDYINAHGTATRKNDPMETNAIKLVFKDYAYKVGISSTKSMLGHSFAATGAQEIIISSLAIRDNIILPTINLNNPDPECDLDYTPNIARKRNIDIVVCTAEIIFFLSEKEKV</sequence>
<dbReference type="PROSITE" id="PS52004">
    <property type="entry name" value="KS3_2"/>
    <property type="match status" value="1"/>
</dbReference>
<evidence type="ECO:0000259" key="8">
    <source>
        <dbReference type="PROSITE" id="PS52004"/>
    </source>
</evidence>
<dbReference type="PANTHER" id="PTHR11712:SF336">
    <property type="entry name" value="3-OXOACYL-[ACYL-CARRIER-PROTEIN] SYNTHASE, MITOCHONDRIAL"/>
    <property type="match status" value="1"/>
</dbReference>
<dbReference type="EMBL" id="BART01000540">
    <property type="protein sequence ID" value="GAG73389.1"/>
    <property type="molecule type" value="Genomic_DNA"/>
</dbReference>
<dbReference type="AlphaFoldDB" id="X0ZV96"/>
<dbReference type="Pfam" id="PF02801">
    <property type="entry name" value="Ketoacyl-synt_C"/>
    <property type="match status" value="1"/>
</dbReference>
<dbReference type="GO" id="GO:0004315">
    <property type="term" value="F:3-oxoacyl-[acyl-carrier-protein] synthase activity"/>
    <property type="evidence" value="ECO:0007669"/>
    <property type="project" value="InterPro"/>
</dbReference>
<evidence type="ECO:0000256" key="2">
    <source>
        <dbReference type="ARBA" id="ARBA00022516"/>
    </source>
</evidence>
<dbReference type="InterPro" id="IPR014030">
    <property type="entry name" value="Ketoacyl_synth_N"/>
</dbReference>